<dbReference type="PANTHER" id="PTHR33053:SF24">
    <property type="entry name" value="TRANSPOSASE DOMAIN-CONTAINING PROTEIN"/>
    <property type="match status" value="1"/>
</dbReference>
<protein>
    <submittedName>
        <fullName evidence="2">Transposase domain-containing protein</fullName>
    </submittedName>
</protein>
<evidence type="ECO:0000256" key="1">
    <source>
        <dbReference type="SAM" id="MobiDB-lite"/>
    </source>
</evidence>
<sequence>MAYVKPISYWKIRRNVQFQLKHHPYLKIDKSKVPKQIQEPSNLDIPVTNTALNFTSSPTVSQTGHDNVRLSTRPSESKHLFNNTLNNPGVTHRPSSNSESEFEELSQCSSSQSDVDEMSLSDQLGEWATSNNISQTAVSSLLNILKPYHIDLPKDPRSLLKPIKDISFENIAGGKYYHFGIANYIKSKMQLSQPCKESISIKINIDGLPLFRSSNMQFWPILGITDQIFDSTPFPIGIFSGMSKPSPVNEFLKPLIDEVTSLEEHGIEHCGAKYQFSISAVICDAPARALIKRVKGHSSYKGCDRCIQTGTWMGKMVYKESADSLRTDESFQQMLDEDHHLEQSPFSSTSIGLVSQFPLDYMHLVCLGVTRKLLGLWMKGPLKTRMPTRVINAISEKMISLREFMPREFSRKPRSLREVDRWKATEFRQFLVYTGPLVLSSQIPVNLYHNFMLLSVAVQILLSPRLCNQSSLIDYSEELLKLFVAHFSKLYGKEMVVYNVHCLLHLADDAPSLAKALKTTTEPETSWKAFKIRKLYATNSYDKAVSKLRQAEDESDLQTGDEEVTIGRKRKPNQRYMVESSSDEEFPASPKRPRPPSFPSTSTPVTPLALSPAPPRSPTPPCFPNQTLDNSAASSFHCPEFSASLN</sequence>
<dbReference type="OrthoDB" id="10036512at2759"/>
<feature type="compositionally biased region" description="Acidic residues" evidence="1">
    <location>
        <begin position="553"/>
        <end position="564"/>
    </location>
</feature>
<feature type="region of interest" description="Disordered" evidence="1">
    <location>
        <begin position="548"/>
        <end position="633"/>
    </location>
</feature>
<feature type="compositionally biased region" description="Polar residues" evidence="1">
    <location>
        <begin position="55"/>
        <end position="89"/>
    </location>
</feature>
<dbReference type="EMBL" id="MRZV01001923">
    <property type="protein sequence ID" value="PIK35352.1"/>
    <property type="molecule type" value="Genomic_DNA"/>
</dbReference>
<reference evidence="2 3" key="1">
    <citation type="journal article" date="2017" name="PLoS Biol.">
        <title>The sea cucumber genome provides insights into morphological evolution and visceral regeneration.</title>
        <authorList>
            <person name="Zhang X."/>
            <person name="Sun L."/>
            <person name="Yuan J."/>
            <person name="Sun Y."/>
            <person name="Gao Y."/>
            <person name="Zhang L."/>
            <person name="Li S."/>
            <person name="Dai H."/>
            <person name="Hamel J.F."/>
            <person name="Liu C."/>
            <person name="Yu Y."/>
            <person name="Liu S."/>
            <person name="Lin W."/>
            <person name="Guo K."/>
            <person name="Jin S."/>
            <person name="Xu P."/>
            <person name="Storey K.B."/>
            <person name="Huan P."/>
            <person name="Zhang T."/>
            <person name="Zhou Y."/>
            <person name="Zhang J."/>
            <person name="Lin C."/>
            <person name="Li X."/>
            <person name="Xing L."/>
            <person name="Huo D."/>
            <person name="Sun M."/>
            <person name="Wang L."/>
            <person name="Mercier A."/>
            <person name="Li F."/>
            <person name="Yang H."/>
            <person name="Xiang J."/>
        </authorList>
    </citation>
    <scope>NUCLEOTIDE SEQUENCE [LARGE SCALE GENOMIC DNA]</scope>
    <source>
        <strain evidence="2">Shaxun</strain>
        <tissue evidence="2">Muscle</tissue>
    </source>
</reference>
<comment type="caution">
    <text evidence="2">The sequence shown here is derived from an EMBL/GenBank/DDBJ whole genome shotgun (WGS) entry which is preliminary data.</text>
</comment>
<organism evidence="2 3">
    <name type="scientific">Stichopus japonicus</name>
    <name type="common">Sea cucumber</name>
    <dbReference type="NCBI Taxonomy" id="307972"/>
    <lineage>
        <taxon>Eukaryota</taxon>
        <taxon>Metazoa</taxon>
        <taxon>Echinodermata</taxon>
        <taxon>Eleutherozoa</taxon>
        <taxon>Echinozoa</taxon>
        <taxon>Holothuroidea</taxon>
        <taxon>Aspidochirotacea</taxon>
        <taxon>Aspidochirotida</taxon>
        <taxon>Stichopodidae</taxon>
        <taxon>Apostichopus</taxon>
    </lineage>
</organism>
<accession>A0A2G8JHX8</accession>
<dbReference type="AlphaFoldDB" id="A0A2G8JHX8"/>
<feature type="compositionally biased region" description="Pro residues" evidence="1">
    <location>
        <begin position="612"/>
        <end position="623"/>
    </location>
</feature>
<feature type="compositionally biased region" description="Low complexity" evidence="1">
    <location>
        <begin position="599"/>
        <end position="611"/>
    </location>
</feature>
<dbReference type="PANTHER" id="PTHR33053">
    <property type="entry name" value="PROTEIN, PUTATIVE-RELATED"/>
    <property type="match status" value="1"/>
</dbReference>
<gene>
    <name evidence="2" type="ORF">BSL78_27826</name>
</gene>
<evidence type="ECO:0000313" key="3">
    <source>
        <dbReference type="Proteomes" id="UP000230750"/>
    </source>
</evidence>
<feature type="compositionally biased region" description="Polar residues" evidence="1">
    <location>
        <begin position="624"/>
        <end position="633"/>
    </location>
</feature>
<dbReference type="STRING" id="307972.A0A2G8JHX8"/>
<evidence type="ECO:0000313" key="2">
    <source>
        <dbReference type="EMBL" id="PIK35352.1"/>
    </source>
</evidence>
<name>A0A2G8JHX8_STIJA</name>
<keyword evidence="3" id="KW-1185">Reference proteome</keyword>
<dbReference type="Proteomes" id="UP000230750">
    <property type="component" value="Unassembled WGS sequence"/>
</dbReference>
<proteinExistence type="predicted"/>
<feature type="region of interest" description="Disordered" evidence="1">
    <location>
        <begin position="55"/>
        <end position="99"/>
    </location>
</feature>